<evidence type="ECO:0000313" key="5">
    <source>
        <dbReference type="RefSeq" id="XP_029404486.2"/>
    </source>
</evidence>
<evidence type="ECO:0000313" key="6">
    <source>
        <dbReference type="RefSeq" id="XP_049308009.1"/>
    </source>
</evidence>
<name>A0A6I9UPT0_BACDO</name>
<organism evidence="3 4">
    <name type="scientific">Bactrocera dorsalis</name>
    <name type="common">Oriental fruit fly</name>
    <name type="synonym">Dacus dorsalis</name>
    <dbReference type="NCBI Taxonomy" id="27457"/>
    <lineage>
        <taxon>Eukaryota</taxon>
        <taxon>Metazoa</taxon>
        <taxon>Ecdysozoa</taxon>
        <taxon>Arthropoda</taxon>
        <taxon>Hexapoda</taxon>
        <taxon>Insecta</taxon>
        <taxon>Pterygota</taxon>
        <taxon>Neoptera</taxon>
        <taxon>Endopterygota</taxon>
        <taxon>Diptera</taxon>
        <taxon>Brachycera</taxon>
        <taxon>Muscomorpha</taxon>
        <taxon>Tephritoidea</taxon>
        <taxon>Tephritidae</taxon>
        <taxon>Bactrocera</taxon>
        <taxon>Bactrocera</taxon>
    </lineage>
</organism>
<dbReference type="RefSeq" id="XP_011197519.2">
    <property type="nucleotide sequence ID" value="XM_011199217.4"/>
</dbReference>
<dbReference type="InterPro" id="IPR032071">
    <property type="entry name" value="DUF4806"/>
</dbReference>
<dbReference type="GeneID" id="105222041"/>
<dbReference type="RefSeq" id="XP_049308009.1">
    <property type="nucleotide sequence ID" value="XM_049452052.1"/>
</dbReference>
<dbReference type="KEGG" id="bdr:105222041"/>
<proteinExistence type="predicted"/>
<feature type="region of interest" description="Disordered" evidence="1">
    <location>
        <begin position="284"/>
        <end position="303"/>
    </location>
</feature>
<reference evidence="3 4" key="1">
    <citation type="submission" date="2025-05" db="UniProtKB">
        <authorList>
            <consortium name="RefSeq"/>
        </authorList>
    </citation>
    <scope>NUCLEOTIDE SEQUENCE [LARGE SCALE GENOMIC DNA]</scope>
    <source>
        <tissue evidence="4 5">Adult</tissue>
    </source>
</reference>
<feature type="compositionally biased region" description="Basic residues" evidence="1">
    <location>
        <begin position="285"/>
        <end position="303"/>
    </location>
</feature>
<dbReference type="Pfam" id="PF16064">
    <property type="entry name" value="DUF4806"/>
    <property type="match status" value="1"/>
</dbReference>
<dbReference type="RefSeq" id="XP_029404486.2">
    <property type="nucleotide sequence ID" value="XM_029548626.2"/>
</dbReference>
<evidence type="ECO:0000313" key="4">
    <source>
        <dbReference type="RefSeq" id="XP_011197519.2"/>
    </source>
</evidence>
<dbReference type="Proteomes" id="UP001652620">
    <property type="component" value="Chromosome 1"/>
</dbReference>
<feature type="domain" description="DUF4806" evidence="2">
    <location>
        <begin position="185"/>
        <end position="254"/>
    </location>
</feature>
<protein>
    <submittedName>
        <fullName evidence="4 5">Uncharacterized protein LOC105222041</fullName>
    </submittedName>
</protein>
<accession>A0A6I9UPT0</accession>
<evidence type="ECO:0000313" key="3">
    <source>
        <dbReference type="Proteomes" id="UP001652620"/>
    </source>
</evidence>
<gene>
    <name evidence="4 5 6" type="primary">LOC105222041</name>
</gene>
<feature type="compositionally biased region" description="Basic residues" evidence="1">
    <location>
        <begin position="1"/>
        <end position="21"/>
    </location>
</feature>
<sequence length="303" mass="34713">MSKKSSHIRLNKKKTGAKLRKHNDSSEEFDYLSDSTDHVDFSVLDEIRVKYEELQDDSDSGVHYQIECTDYVMENSDSEISQNKQNKPNKNLELKEWAIRNNVPLNTLTDLLETLHKIGVNDIASSAGLLLCTKRDTEEISDASCSPKCLSPSQSVKERVSLDRKVDKTKTQYAEDEEYLDFSSIMPLTSTEQLLAVETQLQDKDGFDAMRRLLFKTKSFKGSVDGVLRSLFSDRLMVHYNLEGRKGKLALLKLKCIDVIFDLFPEYPKEQLFLAIRQSVASSHNRNKQQKHKLKKKISLSVK</sequence>
<feature type="region of interest" description="Disordered" evidence="1">
    <location>
        <begin position="1"/>
        <end position="31"/>
    </location>
</feature>
<keyword evidence="3" id="KW-1185">Reference proteome</keyword>
<dbReference type="OrthoDB" id="8007085at2759"/>
<evidence type="ECO:0000259" key="2">
    <source>
        <dbReference type="Pfam" id="PF16064"/>
    </source>
</evidence>
<dbReference type="AlphaFoldDB" id="A0A6I9UPT0"/>
<evidence type="ECO:0000256" key="1">
    <source>
        <dbReference type="SAM" id="MobiDB-lite"/>
    </source>
</evidence>